<dbReference type="InterPro" id="IPR013783">
    <property type="entry name" value="Ig-like_fold"/>
</dbReference>
<name>A0A6J6S2I8_9ZZZZ</name>
<dbReference type="PANTHER" id="PTHR43806:SF11">
    <property type="entry name" value="CEREVISIN-RELATED"/>
    <property type="match status" value="1"/>
</dbReference>
<feature type="domain" description="PA" evidence="9">
    <location>
        <begin position="449"/>
        <end position="523"/>
    </location>
</feature>
<dbReference type="SUPFAM" id="SSF52743">
    <property type="entry name" value="Subtilisin-like"/>
    <property type="match status" value="1"/>
</dbReference>
<keyword evidence="2" id="KW-0134">Cell wall</keyword>
<dbReference type="PROSITE" id="PS51892">
    <property type="entry name" value="SUBTILASE"/>
    <property type="match status" value="1"/>
</dbReference>
<evidence type="ECO:0000256" key="3">
    <source>
        <dbReference type="ARBA" id="ARBA00022525"/>
    </source>
</evidence>
<evidence type="ECO:0000259" key="8">
    <source>
        <dbReference type="Pfam" id="PF00082"/>
    </source>
</evidence>
<dbReference type="PRINTS" id="PR00723">
    <property type="entry name" value="SUBTILISIN"/>
</dbReference>
<dbReference type="EMBL" id="CAEZXX010000217">
    <property type="protein sequence ID" value="CAB4729024.1"/>
    <property type="molecule type" value="Genomic_DNA"/>
</dbReference>
<evidence type="ECO:0000256" key="1">
    <source>
        <dbReference type="ARBA" id="ARBA00011073"/>
    </source>
</evidence>
<organism evidence="10">
    <name type="scientific">freshwater metagenome</name>
    <dbReference type="NCBI Taxonomy" id="449393"/>
    <lineage>
        <taxon>unclassified sequences</taxon>
        <taxon>metagenomes</taxon>
        <taxon>ecological metagenomes</taxon>
    </lineage>
</organism>
<dbReference type="Gene3D" id="3.40.50.200">
    <property type="entry name" value="Peptidase S8/S53 domain"/>
    <property type="match status" value="1"/>
</dbReference>
<keyword evidence="6" id="KW-0378">Hydrolase</keyword>
<keyword evidence="4" id="KW-0645">Protease</keyword>
<dbReference type="InterPro" id="IPR003137">
    <property type="entry name" value="PA_domain"/>
</dbReference>
<feature type="domain" description="Peptidase S8/S53" evidence="8">
    <location>
        <begin position="187"/>
        <end position="628"/>
    </location>
</feature>
<dbReference type="InterPro" id="IPR034213">
    <property type="entry name" value="S8_Vpr-like"/>
</dbReference>
<accession>A0A6J6S2I8</accession>
<dbReference type="CDD" id="cd07474">
    <property type="entry name" value="Peptidases_S8_subtilisin_Vpr-like"/>
    <property type="match status" value="1"/>
</dbReference>
<evidence type="ECO:0000256" key="4">
    <source>
        <dbReference type="ARBA" id="ARBA00022670"/>
    </source>
</evidence>
<keyword evidence="3" id="KW-0964">Secreted</keyword>
<sequence length="1042" mass="106173">MRRRVGILGVLAVLGAVGTGLGTSAASGTGVASLSESSARAMARFERLPLERGQKPRITPGYLRRDRTITATLLLSGSSVAEQVAVERESGRDLSKAQRAVRRTSVARGQSAVVDAVRASGVQVLHTMQDAVNGLVVIGKASAIERLSSVPGVLTVEPSRRLTRNNSNSNAFTGVASVWEDLGFTGMGQTIAVIDTGVDYFHAGLGGSGLTTDFENNDPTVVEPGTFPTAKVVGGYDFVGDTYDAESDVIDNLIPRPDADPVDCEGHGSHVAATAAGSGVNADGSTFAGPYTAVAVAGLRIGPGAAPGASLLAYKVFGCVGKVDDAIVVAAINRAVRDGATVINLSLGSDYGAKAGIQERAVNQASRAGVLVVAAAGNAGTSPYVVSSPSTADRALSVAALDAQPTLPGVVISLTPTGTVSGQNSNESTELPVTAVLLVVPDGAGGIGSGCNPVSIPGSLDGAIVVVRRGECTRVEKAMNAQANGAGAVIMVNDTSFLPPFEGPVDGLTIPFVGVVADDGAALLAADGNPATVTVAAPVTNLLFGQTATYSSGGPRLGDSAFKPDVTAPGVAVFSVAAGSGSAGEYGSGTSTSSPHAAGVAALVRSAHPDWTVNQVKAAIMNTAVSDTMGGFDPRVAGTGVISAGAAVRTGAVALTDDGTNSLSFGYRPENHQFAAERKFRIQNLSSIPVTYVLTTELKGVDRGVSVSVSPATVTVAPGQRRDVTVRLSMSRASLVALPGVSFADIGDGALLSAQGFIVAQPLELDRPTRTHPSVGYGPLRMPWLLVPRGESRVEMGELRRTGARRPGGDSWTAKVSNKGLHDGYMNLFAWQLSDRAGDAAREADVVSVGVQSFADLTDPLIVFGVNFSGTRSTAASKEIDILLDTNNDNTPDFALVVLDSGLVTFGAPDGKVAAFLIDMQSGQLLAAYPVDAPMNGSTVEVPVFAADIGLSSASPAFRYTVSSLDPLSGSVDEVSGTGSWDAWNPPVPTGGEIVPAGSTRTIVLAGIVPQVAKDAGVKGYLVVTLDDPNGTEQADRVKLPR</sequence>
<evidence type="ECO:0000256" key="2">
    <source>
        <dbReference type="ARBA" id="ARBA00022512"/>
    </source>
</evidence>
<dbReference type="InterPro" id="IPR000209">
    <property type="entry name" value="Peptidase_S8/S53_dom"/>
</dbReference>
<dbReference type="Pfam" id="PF02225">
    <property type="entry name" value="PA"/>
    <property type="match status" value="1"/>
</dbReference>
<dbReference type="GO" id="GO:0006508">
    <property type="term" value="P:proteolysis"/>
    <property type="evidence" value="ECO:0007669"/>
    <property type="project" value="UniProtKB-KW"/>
</dbReference>
<dbReference type="SUPFAM" id="SSF52025">
    <property type="entry name" value="PA domain"/>
    <property type="match status" value="1"/>
</dbReference>
<dbReference type="Pfam" id="PF00082">
    <property type="entry name" value="Peptidase_S8"/>
    <property type="match status" value="1"/>
</dbReference>
<protein>
    <submittedName>
        <fullName evidence="10">Unannotated protein</fullName>
    </submittedName>
</protein>
<gene>
    <name evidence="10" type="ORF">UFOPK2602_02225</name>
</gene>
<comment type="similarity">
    <text evidence="1">Belongs to the peptidase S8 family.</text>
</comment>
<evidence type="ECO:0000256" key="7">
    <source>
        <dbReference type="ARBA" id="ARBA00022825"/>
    </source>
</evidence>
<keyword evidence="7" id="KW-0720">Serine protease</keyword>
<evidence type="ECO:0000313" key="10">
    <source>
        <dbReference type="EMBL" id="CAB4729024.1"/>
    </source>
</evidence>
<dbReference type="GO" id="GO:0004252">
    <property type="term" value="F:serine-type endopeptidase activity"/>
    <property type="evidence" value="ECO:0007669"/>
    <property type="project" value="InterPro"/>
</dbReference>
<dbReference type="PROSITE" id="PS00136">
    <property type="entry name" value="SUBTILASE_ASP"/>
    <property type="match status" value="1"/>
</dbReference>
<evidence type="ECO:0000259" key="9">
    <source>
        <dbReference type="Pfam" id="PF02225"/>
    </source>
</evidence>
<dbReference type="Gene3D" id="2.60.40.10">
    <property type="entry name" value="Immunoglobulins"/>
    <property type="match status" value="1"/>
</dbReference>
<dbReference type="Gene3D" id="3.50.30.30">
    <property type="match status" value="1"/>
</dbReference>
<dbReference type="InterPro" id="IPR046450">
    <property type="entry name" value="PA_dom_sf"/>
</dbReference>
<evidence type="ECO:0000256" key="5">
    <source>
        <dbReference type="ARBA" id="ARBA00022729"/>
    </source>
</evidence>
<proteinExistence type="inferred from homology"/>
<dbReference type="PANTHER" id="PTHR43806">
    <property type="entry name" value="PEPTIDASE S8"/>
    <property type="match status" value="1"/>
</dbReference>
<dbReference type="InterPro" id="IPR015500">
    <property type="entry name" value="Peptidase_S8_subtilisin-rel"/>
</dbReference>
<dbReference type="PROSITE" id="PS00138">
    <property type="entry name" value="SUBTILASE_SER"/>
    <property type="match status" value="1"/>
</dbReference>
<dbReference type="InterPro" id="IPR023828">
    <property type="entry name" value="Peptidase_S8_Ser-AS"/>
</dbReference>
<dbReference type="InterPro" id="IPR036852">
    <property type="entry name" value="Peptidase_S8/S53_dom_sf"/>
</dbReference>
<keyword evidence="5" id="KW-0732">Signal</keyword>
<dbReference type="InterPro" id="IPR050131">
    <property type="entry name" value="Peptidase_S8_subtilisin-like"/>
</dbReference>
<reference evidence="10" key="1">
    <citation type="submission" date="2020-05" db="EMBL/GenBank/DDBJ databases">
        <authorList>
            <person name="Chiriac C."/>
            <person name="Salcher M."/>
            <person name="Ghai R."/>
            <person name="Kavagutti S V."/>
        </authorList>
    </citation>
    <scope>NUCLEOTIDE SEQUENCE</scope>
</reference>
<evidence type="ECO:0000256" key="6">
    <source>
        <dbReference type="ARBA" id="ARBA00022801"/>
    </source>
</evidence>
<dbReference type="InterPro" id="IPR023827">
    <property type="entry name" value="Peptidase_S8_Asp-AS"/>
</dbReference>
<dbReference type="AlphaFoldDB" id="A0A6J6S2I8"/>